<accession>A0ABR7HTQ1</accession>
<keyword evidence="1" id="KW-0808">Transferase</keyword>
<dbReference type="RefSeq" id="WP_186963699.1">
    <property type="nucleotide sequence ID" value="NZ_JACOPR010000004.1"/>
</dbReference>
<dbReference type="PANTHER" id="PTHR43169">
    <property type="entry name" value="EXSB FAMILY PROTEIN"/>
    <property type="match status" value="1"/>
</dbReference>
<dbReference type="Gene3D" id="3.40.50.620">
    <property type="entry name" value="HUPs"/>
    <property type="match status" value="1"/>
</dbReference>
<dbReference type="EMBL" id="JACOPR010000004">
    <property type="protein sequence ID" value="MBC5730832.1"/>
    <property type="molecule type" value="Genomic_DNA"/>
</dbReference>
<dbReference type="SUPFAM" id="SSF52402">
    <property type="entry name" value="Adenine nucleotide alpha hydrolases-like"/>
    <property type="match status" value="1"/>
</dbReference>
<keyword evidence="2" id="KW-1185">Reference proteome</keyword>
<dbReference type="PIRSF" id="PIRSF006661">
    <property type="entry name" value="PP-lp_UCP006661"/>
    <property type="match status" value="1"/>
</dbReference>
<dbReference type="InterPro" id="IPR014729">
    <property type="entry name" value="Rossmann-like_a/b/a_fold"/>
</dbReference>
<evidence type="ECO:0000313" key="1">
    <source>
        <dbReference type="EMBL" id="MBC5730832.1"/>
    </source>
</evidence>
<name>A0ABR7HTQ1_9FIRM</name>
<protein>
    <submittedName>
        <fullName evidence="1">ATP-dependent sacrificial sulfur transferase LarE</fullName>
    </submittedName>
</protein>
<reference evidence="1 2" key="1">
    <citation type="submission" date="2020-08" db="EMBL/GenBank/DDBJ databases">
        <title>Genome public.</title>
        <authorList>
            <person name="Liu C."/>
            <person name="Sun Q."/>
        </authorList>
    </citation>
    <scope>NUCLEOTIDE SEQUENCE [LARGE SCALE GENOMIC DNA]</scope>
    <source>
        <strain evidence="1 2">New-38</strain>
    </source>
</reference>
<gene>
    <name evidence="1" type="primary">larE</name>
    <name evidence="1" type="ORF">H8S34_08315</name>
</gene>
<dbReference type="Pfam" id="PF06508">
    <property type="entry name" value="QueC"/>
    <property type="match status" value="1"/>
</dbReference>
<dbReference type="PANTHER" id="PTHR43169:SF2">
    <property type="entry name" value="NAD_GMP SYNTHASE DOMAIN-CONTAINING PROTEIN"/>
    <property type="match status" value="1"/>
</dbReference>
<dbReference type="InterPro" id="IPR005232">
    <property type="entry name" value="LarE"/>
</dbReference>
<dbReference type="GO" id="GO:0016740">
    <property type="term" value="F:transferase activity"/>
    <property type="evidence" value="ECO:0007669"/>
    <property type="project" value="UniProtKB-KW"/>
</dbReference>
<evidence type="ECO:0000313" key="2">
    <source>
        <dbReference type="Proteomes" id="UP000660021"/>
    </source>
</evidence>
<sequence length="251" mass="27783">MTLEQFFHDHPRAAIAFSGGVDSAFLLWAARAYGCDVHAYYVSTAFQPAFEREDARRLAQELGVPMTVIETDVLAVPEAAANGPDRCYHCKRALFSLLWQRARADGHTLLLDGTNASDDAGDRPGMRALRELEVRSPLRECGLTKEEVRARSREAGLFTWDKPAYACLATRIPTGTPITAADLERVERAEDALFALGFSDFRVRLAGDAARIQIPAGQMDGLLKRREEILKQLAPHFSAVLLDLDARTPSR</sequence>
<dbReference type="InterPro" id="IPR018317">
    <property type="entry name" value="QueC"/>
</dbReference>
<dbReference type="InterPro" id="IPR052188">
    <property type="entry name" value="Ni-pincer_cofactor_biosynth"/>
</dbReference>
<comment type="caution">
    <text evidence="1">The sequence shown here is derived from an EMBL/GenBank/DDBJ whole genome shotgun (WGS) entry which is preliminary data.</text>
</comment>
<proteinExistence type="predicted"/>
<dbReference type="NCBIfam" id="TIGR00268">
    <property type="entry name" value="ATP-dependent sacrificial sulfur transferase LarE"/>
    <property type="match status" value="1"/>
</dbReference>
<dbReference type="Proteomes" id="UP000660021">
    <property type="component" value="Unassembled WGS sequence"/>
</dbReference>
<dbReference type="CDD" id="cd01990">
    <property type="entry name" value="LarE-like"/>
    <property type="match status" value="1"/>
</dbReference>
<organism evidence="1 2">
    <name type="scientific">Pseudoflavonifractor hominis</name>
    <dbReference type="NCBI Taxonomy" id="2763059"/>
    <lineage>
        <taxon>Bacteria</taxon>
        <taxon>Bacillati</taxon>
        <taxon>Bacillota</taxon>
        <taxon>Clostridia</taxon>
        <taxon>Eubacteriales</taxon>
        <taxon>Oscillospiraceae</taxon>
        <taxon>Pseudoflavonifractor</taxon>
    </lineage>
</organism>